<dbReference type="InterPro" id="IPR029059">
    <property type="entry name" value="AB_hydrolase_5"/>
</dbReference>
<organism evidence="2 3">
    <name type="scientific">Chaetoceros tenuissimus</name>
    <dbReference type="NCBI Taxonomy" id="426638"/>
    <lineage>
        <taxon>Eukaryota</taxon>
        <taxon>Sar</taxon>
        <taxon>Stramenopiles</taxon>
        <taxon>Ochrophyta</taxon>
        <taxon>Bacillariophyta</taxon>
        <taxon>Coscinodiscophyceae</taxon>
        <taxon>Chaetocerotophycidae</taxon>
        <taxon>Chaetocerotales</taxon>
        <taxon>Chaetocerotaceae</taxon>
        <taxon>Chaetoceros</taxon>
    </lineage>
</organism>
<name>A0AAD3DAN1_9STRA</name>
<dbReference type="GO" id="GO:0016787">
    <property type="term" value="F:hydrolase activity"/>
    <property type="evidence" value="ECO:0007669"/>
    <property type="project" value="InterPro"/>
</dbReference>
<gene>
    <name evidence="2" type="ORF">CTEN210_17415</name>
</gene>
<dbReference type="Pfam" id="PF12695">
    <property type="entry name" value="Abhydrolase_5"/>
    <property type="match status" value="1"/>
</dbReference>
<comment type="caution">
    <text evidence="2">The sequence shown here is derived from an EMBL/GenBank/DDBJ whole genome shotgun (WGS) entry which is preliminary data.</text>
</comment>
<accession>A0AAD3DAN1</accession>
<evidence type="ECO:0000259" key="1">
    <source>
        <dbReference type="Pfam" id="PF12695"/>
    </source>
</evidence>
<protein>
    <recommendedName>
        <fullName evidence="1">Alpha/beta hydrolase fold-5 domain-containing protein</fullName>
    </recommendedName>
</protein>
<dbReference type="EMBL" id="BLLK01000069">
    <property type="protein sequence ID" value="GFH60939.1"/>
    <property type="molecule type" value="Genomic_DNA"/>
</dbReference>
<dbReference type="SUPFAM" id="SSF53474">
    <property type="entry name" value="alpha/beta-Hydrolases"/>
    <property type="match status" value="1"/>
</dbReference>
<dbReference type="InterPro" id="IPR029058">
    <property type="entry name" value="AB_hydrolase_fold"/>
</dbReference>
<evidence type="ECO:0000313" key="2">
    <source>
        <dbReference type="EMBL" id="GFH60939.1"/>
    </source>
</evidence>
<dbReference type="AlphaFoldDB" id="A0AAD3DAN1"/>
<evidence type="ECO:0000313" key="3">
    <source>
        <dbReference type="Proteomes" id="UP001054902"/>
    </source>
</evidence>
<sequence length="349" mass="39345">MIVSFLKPSLWFGIHHALKKQIPDSDFIYTSISSWLKQVLITYLVITAACYNSLAPTSPFEKRLCSSATRAAIVTALAPLTLSQTIQVLPHIEIITNRLSLWQALRQDPEPDAIEAIESAKSHGLISRNKSCDIFFPEINRDSDRVKAMLIIPGFCVSHESYAAIASKLAKENGIIVAIQNLEPFRVADEYFLELKQIKNVMRTVQKELRRRDETSTIDEWCFSGHSLGGYCVMRLAPHLASLLKKNASNKLKIMVWGAGDKTEFLTDIKNFNNIKVSILLAKDDTYCNMEDARKCLSSKLPEHSFDIIDGNHENFASYSSSISKTSRSEQHEQIVTKTCGFILEREND</sequence>
<feature type="domain" description="Alpha/beta hydrolase fold-5" evidence="1">
    <location>
        <begin position="150"/>
        <end position="321"/>
    </location>
</feature>
<dbReference type="Gene3D" id="3.40.50.1820">
    <property type="entry name" value="alpha/beta hydrolase"/>
    <property type="match status" value="1"/>
</dbReference>
<dbReference type="Proteomes" id="UP001054902">
    <property type="component" value="Unassembled WGS sequence"/>
</dbReference>
<reference evidence="2 3" key="1">
    <citation type="journal article" date="2021" name="Sci. Rep.">
        <title>The genome of the diatom Chaetoceros tenuissimus carries an ancient integrated fragment of an extant virus.</title>
        <authorList>
            <person name="Hongo Y."/>
            <person name="Kimura K."/>
            <person name="Takaki Y."/>
            <person name="Yoshida Y."/>
            <person name="Baba S."/>
            <person name="Kobayashi G."/>
            <person name="Nagasaki K."/>
            <person name="Hano T."/>
            <person name="Tomaru Y."/>
        </authorList>
    </citation>
    <scope>NUCLEOTIDE SEQUENCE [LARGE SCALE GENOMIC DNA]</scope>
    <source>
        <strain evidence="2 3">NIES-3715</strain>
    </source>
</reference>
<keyword evidence="3" id="KW-1185">Reference proteome</keyword>
<proteinExistence type="predicted"/>